<dbReference type="PANTHER" id="PTHR31321:SF120">
    <property type="entry name" value="PECTINESTERASE 52-RELATED"/>
    <property type="match status" value="1"/>
</dbReference>
<dbReference type="PANTHER" id="PTHR31321">
    <property type="entry name" value="ACYL-COA THIOESTER HYDROLASE YBHC-RELATED"/>
    <property type="match status" value="1"/>
</dbReference>
<evidence type="ECO:0000313" key="9">
    <source>
        <dbReference type="EMBL" id="RDX89711.1"/>
    </source>
</evidence>
<reference evidence="9" key="1">
    <citation type="submission" date="2018-05" db="EMBL/GenBank/DDBJ databases">
        <title>Draft genome of Mucuna pruriens seed.</title>
        <authorList>
            <person name="Nnadi N.E."/>
            <person name="Vos R."/>
            <person name="Hasami M.H."/>
            <person name="Devisetty U.K."/>
            <person name="Aguiy J.C."/>
        </authorList>
    </citation>
    <scope>NUCLEOTIDE SEQUENCE [LARGE SCALE GENOMIC DNA]</scope>
    <source>
        <strain evidence="9">JCA_2017</strain>
    </source>
</reference>
<dbReference type="UniPathway" id="UPA00545">
    <property type="reaction ID" value="UER00823"/>
</dbReference>
<evidence type="ECO:0000256" key="6">
    <source>
        <dbReference type="ARBA" id="ARBA00022801"/>
    </source>
</evidence>
<dbReference type="InterPro" id="IPR012334">
    <property type="entry name" value="Pectin_lyas_fold"/>
</dbReference>
<name>A0A371GGP8_MUCPR</name>
<keyword evidence="5" id="KW-0134">Cell wall</keyword>
<dbReference type="EMBL" id="QJKJ01005601">
    <property type="protein sequence ID" value="RDX89711.1"/>
    <property type="molecule type" value="Genomic_DNA"/>
</dbReference>
<dbReference type="EC" id="3.1.1.11" evidence="4"/>
<keyword evidence="10" id="KW-1185">Reference proteome</keyword>
<dbReference type="GO" id="GO:0030599">
    <property type="term" value="F:pectinesterase activity"/>
    <property type="evidence" value="ECO:0007669"/>
    <property type="project" value="UniProtKB-EC"/>
</dbReference>
<evidence type="ECO:0000313" key="10">
    <source>
        <dbReference type="Proteomes" id="UP000257109"/>
    </source>
</evidence>
<protein>
    <recommendedName>
        <fullName evidence="4">pectinesterase</fullName>
        <ecNumber evidence="4">3.1.1.11</ecNumber>
    </recommendedName>
</protein>
<dbReference type="Gene3D" id="2.160.20.10">
    <property type="entry name" value="Single-stranded right-handed beta-helix, Pectin lyase-like"/>
    <property type="match status" value="1"/>
</dbReference>
<accession>A0A371GGP8</accession>
<comment type="caution">
    <text evidence="9">The sequence shown here is derived from an EMBL/GenBank/DDBJ whole genome shotgun (WGS) entry which is preliminary data.</text>
</comment>
<keyword evidence="6" id="KW-0378">Hydrolase</keyword>
<keyword evidence="7" id="KW-0063">Aspartyl esterase</keyword>
<evidence type="ECO:0000256" key="5">
    <source>
        <dbReference type="ARBA" id="ARBA00022512"/>
    </source>
</evidence>
<dbReference type="GO" id="GO:0042545">
    <property type="term" value="P:cell wall modification"/>
    <property type="evidence" value="ECO:0007669"/>
    <property type="project" value="InterPro"/>
</dbReference>
<feature type="domain" description="Pectinesterase catalytic" evidence="8">
    <location>
        <begin position="51"/>
        <end position="137"/>
    </location>
</feature>
<feature type="non-terminal residue" evidence="9">
    <location>
        <position position="147"/>
    </location>
</feature>
<dbReference type="AlphaFoldDB" id="A0A371GGP8"/>
<evidence type="ECO:0000256" key="7">
    <source>
        <dbReference type="ARBA" id="ARBA00023085"/>
    </source>
</evidence>
<dbReference type="SUPFAM" id="SSF51126">
    <property type="entry name" value="Pectin lyase-like"/>
    <property type="match status" value="1"/>
</dbReference>
<sequence>SIVPINLCSSQQLIISEHGITYLENHSLTYCVHYLLEQWIVVARKFHVPSKSDFKTIQAAIDSVATDNNQWVKIHINAGTYTEKVQIPFEKPCIFLEGQDKNATIITYDDHQRTDLSATFSSYPNNVVAAGITFKNSFDIAAPGDRN</sequence>
<evidence type="ECO:0000259" key="8">
    <source>
        <dbReference type="Pfam" id="PF01095"/>
    </source>
</evidence>
<keyword evidence="5" id="KW-0964">Secreted</keyword>
<evidence type="ECO:0000256" key="2">
    <source>
        <dbReference type="ARBA" id="ARBA00005184"/>
    </source>
</evidence>
<dbReference type="InterPro" id="IPR000070">
    <property type="entry name" value="Pectinesterase_cat"/>
</dbReference>
<proteinExistence type="inferred from homology"/>
<organism evidence="9 10">
    <name type="scientific">Mucuna pruriens</name>
    <name type="common">Velvet bean</name>
    <name type="synonym">Dolichos pruriens</name>
    <dbReference type="NCBI Taxonomy" id="157652"/>
    <lineage>
        <taxon>Eukaryota</taxon>
        <taxon>Viridiplantae</taxon>
        <taxon>Streptophyta</taxon>
        <taxon>Embryophyta</taxon>
        <taxon>Tracheophyta</taxon>
        <taxon>Spermatophyta</taxon>
        <taxon>Magnoliopsida</taxon>
        <taxon>eudicotyledons</taxon>
        <taxon>Gunneridae</taxon>
        <taxon>Pentapetalae</taxon>
        <taxon>rosids</taxon>
        <taxon>fabids</taxon>
        <taxon>Fabales</taxon>
        <taxon>Fabaceae</taxon>
        <taxon>Papilionoideae</taxon>
        <taxon>50 kb inversion clade</taxon>
        <taxon>NPAAA clade</taxon>
        <taxon>indigoferoid/millettioid clade</taxon>
        <taxon>Phaseoleae</taxon>
        <taxon>Mucuna</taxon>
    </lineage>
</organism>
<evidence type="ECO:0000256" key="1">
    <source>
        <dbReference type="ARBA" id="ARBA00004191"/>
    </source>
</evidence>
<dbReference type="OrthoDB" id="1430814at2759"/>
<comment type="similarity">
    <text evidence="3">Belongs to the pectinesterase family.</text>
</comment>
<comment type="pathway">
    <text evidence="2">Glycan metabolism; pectin degradation; 2-dehydro-3-deoxy-D-gluconate from pectin: step 1/5.</text>
</comment>
<evidence type="ECO:0000256" key="4">
    <source>
        <dbReference type="ARBA" id="ARBA00013229"/>
    </source>
</evidence>
<feature type="non-terminal residue" evidence="9">
    <location>
        <position position="1"/>
    </location>
</feature>
<dbReference type="GO" id="GO:0045490">
    <property type="term" value="P:pectin catabolic process"/>
    <property type="evidence" value="ECO:0007669"/>
    <property type="project" value="UniProtKB-UniPathway"/>
</dbReference>
<comment type="subcellular location">
    <subcellularLocation>
        <location evidence="1">Secreted</location>
        <location evidence="1">Cell wall</location>
    </subcellularLocation>
</comment>
<dbReference type="STRING" id="157652.A0A371GGP8"/>
<dbReference type="InterPro" id="IPR011050">
    <property type="entry name" value="Pectin_lyase_fold/virulence"/>
</dbReference>
<dbReference type="Proteomes" id="UP000257109">
    <property type="component" value="Unassembled WGS sequence"/>
</dbReference>
<evidence type="ECO:0000256" key="3">
    <source>
        <dbReference type="ARBA" id="ARBA00008891"/>
    </source>
</evidence>
<dbReference type="Pfam" id="PF01095">
    <property type="entry name" value="Pectinesterase"/>
    <property type="match status" value="1"/>
</dbReference>
<gene>
    <name evidence="9" type="primary">PME10</name>
    <name evidence="9" type="ORF">CR513_28537</name>
</gene>